<sequence>MCENFIFRVVSGYLDEETSDFECANKECIQTFLEEPSVVFLSCRKTNDNKIAFSNQVESLQDGAMHLIFLKLEPVMISQENMQTTVTVSSVTGSAVHNFYQYLKELYAPLFLKLDCRSSTGDPKMQTVISELISNLASFLKEYTSNPSASVLSLSDEVNYWRRRAKKASRNSSLEKDRAELFIKLLEPAANECARFESAPQLVVSSSIDFASTVERTGLGSVLTELLNILDPVVFDVLDETWRCLEPAATKPFPESRMRELIEAMGYWVVRVVQYNLGGATSGNHLSNTPVSLLWTHPFSQVKSGLQLGIEACEQWQKCSNVLTQQIWRRFAPHPWEGSHPDLSYLAQFKSRLNEVLQIRGLYEHLRRLLTDSELVELGMSAGLGEFLFTQNSSTENPGVPAALRQLANPLNYNPYTAEQWLIGKSLVDVKFNAAEERAAIRLRTKLLTGASGDALADKNNVNLILHEFHKYQDLIRRPRVSAALQSERETLLGYLEASVKEFREEFLIGSGSNTDKTTVTGQSIGRSPGLVTAKNIPEQVNRMLWAGQLESRAKEDLELVESLLSDLARYPAYKQEVTSLIEEMSSWRREQFESWSRGNLARLDGQGGPDSLSFDPSRPILNLSTANGCLEVGFPDALVQLQREVRLLVGLGYAVPIKLIHAADQAEALHRYAIVLKQVAHFYNSIDSQMIPSQQALMLNSAMAFERLIKSPKTQFRLPPSEGNKPKELENAITWNQTEELESYINQLQTASRQLMMENRKLRKVHFTVMEKIIRLLDVDLLRNQSRWRNELADVRYMLTELANHGGYPANHMAPWKAHLDRQLYKVLEYQYRIGLDEINERMPEIRVDMVYQQSRLAFKPPFEEIKAKYYREMRKFICVPNYFRGVSDLPVMARDVDNSELPELIFPLILDNQSNGLRVCYRKAEFLFTRLIASLDQFRNWVVLGSVNLDELVDAHCRDLADFERNFRALKTRGRDAEKLPAEIKIDCVTVNCLPVKNAIEGMLQNLFETLQTCLRRSIHGELVAADAFLTDALEKLSYRPQTVDELSEAKAREVEFSKARSRLVEQVTCAEAKDRLLRGVAGSGVQALGATKAKWDKFQLMMESFRMMMNEQLEVMKSNVEARTKNYLNSLEKFASRWHQLKPGHELLDSGDREACKAAIHLVRERQAEFTELETIRESVIRDHVHFEMTPPTFGLAEELATDLKTYESMWSEFEAFNNGVEQFAREDWISFRTKYYLFDEFLASWFNKLRAAEVTPMTVCLQKAIDQYRELLPALKWVRGEALSQDHWIELFRLIGLPKSIRLEQLNFGDLLSVSKSIVAQSGALKTLTQRAQAEVVVREALQELDVWGAGATFVLTEYIDSSGQVLYLVKDWKDIVSQVGDNMALLASLQDSPYFDSFADRANAWAQRLADLDHSLNGLQAVQRRWVYLEPIIGRGALPKEAARFSQVDADFRRLLIAIKADNRVVSLVAGHRANALKEQLTNMQDQLARCQRALNEYLEEKRSVFPRFYFLGDDDLLEILGQATNPSVVQTHLRKLFQGIHHVMFEVDGDNRVNGVQVKKLKAMCSLDGEVVCLQRPIQLTPDVELWLGRLAAGMQATLNELLAHCLNAGSVENRRKHYLDPNAYPGQILTLAEAINFSRNAEEALSCGRLSVLKKDLQAQLAAYTSVDLNALRSTGASADNSQDDNTLTQTGNRVMAAKLSALILDTIHMIDVVDQLIHAGTATTRDWAWQRQLRFYEGSSGKSSSISAPRVCMVDAEFVYTFEYQGNARRLVHTPLTDKCYLTLTQAMRMGLGGNPYGPAGTGKTESVKALGGLMGRQVLVFNCDEGIDVRSMGRILVGIVKCGAWGCFDEFNRLEEAVLSAVSMQIQVIQDGLRSSSSHITLLNRSISLDPNSGLFITLNPAGKGYGGRQKLPDNLKQLFRPVAMSQPDVDLIAEMILFSEGFRHARLLGRKLVSVFALARQLLSVQQHYDWGLRALKTVLHGAGCLLHAHQSNHPHADPTTRGCVTESRMVIRAARTNTLAKLTCADVTRFEALLHDVFPEAELHVSSSEESELTTLTEALHAVVEENRMVLVEPQIQKALEVYEQTKQRMGVVLVGPSGCGKSTILRLLRMALAKVGRPLRYYVFNPKAMLRVQLLGRIDPDTREWTDGVLTYSARCVVKEDSSQLCWIVCDGDIDPEWVESLNSVLDDNRLLTLPNGERIQFGPNVNFLFETHELTQASPATVSRMGVVYVSEESTEPRALVGAWLAQQPEEDRDQLELLINQSFYTCLDWVYQKNDFVLETSPGATVFNGLSHLVGATTPAQFAVGMIRGLGANLTEVSREALALQVYEATGETPPDPTRPLDVQVDKNCPSRLISYPPGTSIVLLGPGSLSSTAGGCTEFSSTNISTDSAFAHAAADGLASGYPPLVLTPTVRRSIDSFRCWLDDPKARQSFLLVGPEGCGKSRLLDYCFAMFNRSAQVATIQCSAQTTPIHLLEKLSQCCMTVTSSTAGTIAGRVLRPREGERLILYLRDLNLAKPDKWGSCQLTAFLQQLLTYHGYYDPVNLEFVGVEGIQFVGSITPATTSAGLGRHLLSPRFTSALRLTVITYPEREQLISIYTCLLQTVLHSHLATKVTPVCDSRASKYVIQAHSAKTPPLLNPVRLHIMASIMVQLLDNVQQQFRADEHAHCVFTPHLLTRWTAGLLRYELNGSVNNLWAAFGQEARSVLRNRLPGERARSQFDTLFSSLVYSNLSNTVTHGEYSGGDEIQTILKFATGEIDELHDFCGESENLRDKSAEQAGWFVTWGAKEAAPPGSPTPPHGRPLGYMLMSHIKEVCERGLTQISREQCPKAAELALFPEFIDLICRIERALTRPAGSLLLAGRSGIGRRSALDLVAHLHQFAVHRLRVGRDYTVRHFVGDVKVACQAAGIDSQPTVLLIEDHQLTHDAMLEIINSLLACGEASGLFTADEIEALATNTPPTGGVSLREAAAEASHRGPISSFFAQRVRANLHFVIILDVDDSDQLTARLRANPSAYKHCEVQWVDNWTRNSLLNLPKLLISAVRVLPNVEKFCQAFTSLHNTAPHLHMATPRRYLALCAAYARIEQTHRSKLEARASRLQAGLTKLKEARRRVCQLKKSAAEQGEQLAEKQTAADKALEQISAAMQGAAEQRTEMENLRNRVASESRNLERRKAAIDTELSEIEPLVQQARAAVGSIRPEALSEIRALRAPPDVIRDILEGVLLLMGIRDTSWVSMRGFLAKRGVQEEILTFDARKISTELRASVEKLLAKNQDSFDPKIAKRASVAAAPLATWVRANVKYATVLERIAPLETEQTQLQASLSQAESALKGLAEELAGVDARVGQLRAVFEQHTAEATRLKVELDRAKETLASAEALVGELEGEHARWEKQINELTVQLTALPPLALLSAAFITYLSASPEDVRKSQMCEWVRQLTALGMTIPNESLYMQASSDPSHFGETKGFDVLRFLTTEREQLVWRNQGLPSDQLSTENAVVILEWINEMTGTGMCPFIVDPSSRALNWLKQHFRERKVEVVSQRSANFTTTLELAVRFGKSLIIQEVDEIEPILFPLLSGSLVFQGGRSTVLLGDKTVDYHPDFRLFLCTRQTPTSIGTIRPASASSLVTVVNFVTTRAGLVNQLLAASLHHERPQMEERRQNLIREEERMKLELAKLEDDLLEALANAHGNILENKELLHSLNKTKQSSMTISDSLRESSRLQAELDKERDVFYPLAEAGSRVYFALAELVKINWMYQFSLNSFLHLFEKALEAVYDPSLSTAGKVAFLQKRLEALAFAHVSQALFKADRPMFTMHMARCLRPEAITEEEWQFFTGLTVADPQIDSKSVPSWLDPDRVRDVLHFKAALPSIYSALRLDEARIWSGWMSQHSDGGLLPPASLQSDQLTPFQLDVLAVQALRPDKLQTAMLQFANRCLDLPHLGSSTVNLSRLYEHETRATEPILLLISPGADPSQELAEAAAARFGNQKDSSSLADSHYRQVAMGQGQADLAISELHAAAEAGDWLCLKNLHLVIPWLPTLEKEINSLFPSEQVSDNEMSNPKSIGDGLVHVHQNFRLWLTAEPHAGFPSALLQTCLKVAYEAPPGLKRNLRRTYESWTRSYLAQGNSSNRATALAALAWFHAVVQERRSYIPQGWTKFYEFSYADLRAAADVIDRLLLPSGSKAVVKDVWAWIHGLFEGTVYGGRMDNQSDVLVLQSYLVQMFSDETLRSLKLGPLRLPGTTDLKDYTTLIESLPDYDLPSNFNLPANIDRSAQRSAANRVIAQLRLLSRTVGKTSKFDKAVWSQELGPILVLWKKLNQGAPLLQRSASANPEPSKLRSAISTTLKMSSLGGISKESPVVEFLRLELHNALHLVHTVHAGLAGLSRACRGTQLVTTALRQLAKSLLHGETPDSWLAEWPEGPEEPVSFLRDLVAKAIAVQNLMKLAETKQFLQANSPPIDLADLFRPTTFLNAVRQQTARQLGVAIDTLKLVCAWPGQSNQSSTLSDGHIPIRIAKLKLEGAAFESDQLAPSQPESPSLVHLPELTLVWIEQDMPDFLRTEASISLPVYLDGARQHLVTYLRVPCPTGSQNQWIQAGTALLLTSL</sequence>
<comment type="similarity">
    <text evidence="4">Belongs to the dynein heavy chain family.</text>
</comment>
<dbReference type="InterPro" id="IPR054354">
    <property type="entry name" value="DYNC2H1-like_lid"/>
</dbReference>
<evidence type="ECO:0000256" key="1">
    <source>
        <dbReference type="ARBA" id="ARBA00004138"/>
    </source>
</evidence>
<dbReference type="InterPro" id="IPR013602">
    <property type="entry name" value="Dynein_heavy_linker"/>
</dbReference>
<dbReference type="InterPro" id="IPR043157">
    <property type="entry name" value="Dynein_AAA1S"/>
</dbReference>
<feature type="domain" description="Dynein heavy chain tail" evidence="22">
    <location>
        <begin position="290"/>
        <end position="711"/>
    </location>
</feature>
<feature type="domain" description="Dynein heavy chain linker" evidence="23">
    <location>
        <begin position="1201"/>
        <end position="1612"/>
    </location>
</feature>
<dbReference type="InterPro" id="IPR026983">
    <property type="entry name" value="DHC"/>
</dbReference>
<feature type="domain" description="Dynein heavy chain region D6 P-loop" evidence="21">
    <location>
        <begin position="3967"/>
        <end position="4107"/>
    </location>
</feature>
<dbReference type="GO" id="GO:0008569">
    <property type="term" value="F:minus-end-directed microtubule motor activity"/>
    <property type="evidence" value="ECO:0007669"/>
    <property type="project" value="InterPro"/>
</dbReference>
<evidence type="ECO:0000259" key="28">
    <source>
        <dbReference type="Pfam" id="PF18198"/>
    </source>
</evidence>
<evidence type="ECO:0000256" key="4">
    <source>
        <dbReference type="ARBA" id="ARBA00008887"/>
    </source>
</evidence>
<dbReference type="FunFam" id="1.20.920.20:FF:000002">
    <property type="entry name" value="Cytoplasmic dynein 1 heavy chain"/>
    <property type="match status" value="1"/>
</dbReference>
<dbReference type="Pfam" id="PF08385">
    <property type="entry name" value="DHC_N1"/>
    <property type="match status" value="1"/>
</dbReference>
<keyword evidence="14" id="KW-0969">Cilium</keyword>
<dbReference type="Pfam" id="PF22597">
    <property type="entry name" value="DYN_lid"/>
    <property type="match status" value="1"/>
</dbReference>
<feature type="domain" description="Dynein heavy chain AAA lid" evidence="28">
    <location>
        <begin position="4143"/>
        <end position="4277"/>
    </location>
</feature>
<keyword evidence="5" id="KW-0217">Developmental protein</keyword>
<dbReference type="InterPro" id="IPR041228">
    <property type="entry name" value="Dynein_C"/>
</dbReference>
<evidence type="ECO:0000259" key="27">
    <source>
        <dbReference type="Pfam" id="PF12781"/>
    </source>
</evidence>
<keyword evidence="9" id="KW-0547">Nucleotide-binding</keyword>
<evidence type="ECO:0000256" key="18">
    <source>
        <dbReference type="ARBA" id="ARBA00023273"/>
    </source>
</evidence>
<evidence type="ECO:0000256" key="15">
    <source>
        <dbReference type="ARBA" id="ARBA00023136"/>
    </source>
</evidence>
<dbReference type="Gene3D" id="3.20.180.20">
    <property type="entry name" value="Dynein heavy chain, N-terminal domain 2"/>
    <property type="match status" value="1"/>
</dbReference>
<evidence type="ECO:0000256" key="7">
    <source>
        <dbReference type="ARBA" id="ARBA00022490"/>
    </source>
</evidence>
<feature type="coiled-coil region" evidence="20">
    <location>
        <begin position="3151"/>
        <end position="3188"/>
    </location>
</feature>
<dbReference type="GO" id="GO:0007018">
    <property type="term" value="P:microtubule-based movement"/>
    <property type="evidence" value="ECO:0007669"/>
    <property type="project" value="InterPro"/>
</dbReference>
<name>A0A4S2LZQ7_OPIFE</name>
<keyword evidence="6" id="KW-1003">Cell membrane</keyword>
<keyword evidence="16" id="KW-0505">Motor protein</keyword>
<keyword evidence="18" id="KW-0966">Cell projection</keyword>
<dbReference type="Gene3D" id="1.20.140.100">
    <property type="entry name" value="Dynein heavy chain, N-terminal domain 2"/>
    <property type="match status" value="1"/>
</dbReference>
<dbReference type="Gene3D" id="1.10.8.720">
    <property type="entry name" value="Region D6 of dynein motor"/>
    <property type="match status" value="1"/>
</dbReference>
<feature type="coiled-coil region" evidence="20">
    <location>
        <begin position="3662"/>
        <end position="3696"/>
    </location>
</feature>
<dbReference type="Pfam" id="PF12774">
    <property type="entry name" value="AAA_6"/>
    <property type="match status" value="1"/>
</dbReference>
<dbReference type="InterPro" id="IPR035699">
    <property type="entry name" value="AAA_6"/>
</dbReference>
<dbReference type="Gene3D" id="1.10.8.710">
    <property type="match status" value="1"/>
</dbReference>
<feature type="coiled-coil region" evidence="20">
    <location>
        <begin position="1479"/>
        <end position="1506"/>
    </location>
</feature>
<evidence type="ECO:0000256" key="12">
    <source>
        <dbReference type="ARBA" id="ARBA00023017"/>
    </source>
</evidence>
<dbReference type="InterPro" id="IPR013594">
    <property type="entry name" value="Dynein_heavy_tail"/>
</dbReference>
<feature type="domain" description="Dynein heavy chain ATP-binding dynein motor region" evidence="27">
    <location>
        <begin position="3492"/>
        <end position="3721"/>
    </location>
</feature>
<evidence type="ECO:0000256" key="3">
    <source>
        <dbReference type="ARBA" id="ARBA00004245"/>
    </source>
</evidence>
<keyword evidence="33" id="KW-1185">Reference proteome</keyword>
<dbReference type="InterPro" id="IPR043160">
    <property type="entry name" value="Dynein_C_barrel"/>
</dbReference>
<dbReference type="Pfam" id="PF18198">
    <property type="entry name" value="AAA_lid_11"/>
    <property type="match status" value="1"/>
</dbReference>
<dbReference type="Gene3D" id="6.10.140.1060">
    <property type="match status" value="1"/>
</dbReference>
<evidence type="ECO:0000256" key="16">
    <source>
        <dbReference type="ARBA" id="ARBA00023175"/>
    </source>
</evidence>
<dbReference type="Gene3D" id="1.20.920.20">
    <property type="match status" value="1"/>
</dbReference>
<dbReference type="Pfam" id="PF12781">
    <property type="entry name" value="AAA_9"/>
    <property type="match status" value="1"/>
</dbReference>
<evidence type="ECO:0000256" key="5">
    <source>
        <dbReference type="ARBA" id="ARBA00022473"/>
    </source>
</evidence>
<dbReference type="Gene3D" id="1.10.8.1220">
    <property type="match status" value="1"/>
</dbReference>
<keyword evidence="12" id="KW-0243">Dynein</keyword>
<dbReference type="Pfam" id="PF12780">
    <property type="entry name" value="AAA_8"/>
    <property type="match status" value="1"/>
</dbReference>
<evidence type="ECO:0000256" key="14">
    <source>
        <dbReference type="ARBA" id="ARBA00023069"/>
    </source>
</evidence>
<dbReference type="Gene3D" id="1.20.58.1120">
    <property type="match status" value="1"/>
</dbReference>
<comment type="subcellular location">
    <subcellularLocation>
        <location evidence="2">Cell membrane</location>
        <topology evidence="2">Peripheral membrane protein</topology>
    </subcellularLocation>
    <subcellularLocation>
        <location evidence="1">Cell projection</location>
        <location evidence="1">Cilium</location>
    </subcellularLocation>
    <subcellularLocation>
        <location evidence="3">Cytoplasm</location>
        <location evidence="3">Cytoskeleton</location>
    </subcellularLocation>
</comment>
<feature type="domain" description="Dynein 2 heavy chain 1 cytoplasmic ATPase lid" evidence="31">
    <location>
        <begin position="2655"/>
        <end position="2727"/>
    </location>
</feature>
<dbReference type="GO" id="GO:0030286">
    <property type="term" value="C:dynein complex"/>
    <property type="evidence" value="ECO:0007669"/>
    <property type="project" value="UniProtKB-KW"/>
</dbReference>
<gene>
    <name evidence="32" type="ORF">CRM22_003754</name>
</gene>
<evidence type="ECO:0000259" key="21">
    <source>
        <dbReference type="Pfam" id="PF03028"/>
    </source>
</evidence>
<keyword evidence="8" id="KW-0493">Microtubule</keyword>
<dbReference type="Pfam" id="PF21264">
    <property type="entry name" value="DYNC2H1_AAA_dom"/>
    <property type="match status" value="1"/>
</dbReference>
<dbReference type="EMBL" id="SJOL01006054">
    <property type="protein sequence ID" value="TGZ69425.1"/>
    <property type="molecule type" value="Genomic_DNA"/>
</dbReference>
<evidence type="ECO:0000259" key="31">
    <source>
        <dbReference type="Pfam" id="PF22597"/>
    </source>
</evidence>
<dbReference type="Pfam" id="PF12777">
    <property type="entry name" value="MT"/>
    <property type="match status" value="1"/>
</dbReference>
<evidence type="ECO:0000256" key="13">
    <source>
        <dbReference type="ARBA" id="ARBA00023054"/>
    </source>
</evidence>
<accession>A0A4S2LZQ7</accession>
<dbReference type="Pfam" id="PF08393">
    <property type="entry name" value="DHC_N2"/>
    <property type="match status" value="1"/>
</dbReference>
<dbReference type="InterPro" id="IPR035706">
    <property type="entry name" value="AAA_9"/>
</dbReference>
<evidence type="ECO:0000256" key="19">
    <source>
        <dbReference type="ARBA" id="ARBA00023902"/>
    </source>
</evidence>
<dbReference type="InterPro" id="IPR024743">
    <property type="entry name" value="Dynein_HC_stalk"/>
</dbReference>
<dbReference type="FunFam" id="3.20.180.20:FF:000002">
    <property type="entry name" value="Cytoplasmic dynein heavy chain 1"/>
    <property type="match status" value="1"/>
</dbReference>
<dbReference type="Proteomes" id="UP000308267">
    <property type="component" value="Unassembled WGS sequence"/>
</dbReference>
<dbReference type="InterPro" id="IPR004273">
    <property type="entry name" value="Dynein_heavy_D6_P-loop"/>
</dbReference>
<feature type="domain" description="Dynein heavy chain coiled coil stalk" evidence="25">
    <location>
        <begin position="3111"/>
        <end position="3441"/>
    </location>
</feature>
<evidence type="ECO:0000256" key="6">
    <source>
        <dbReference type="ARBA" id="ARBA00022475"/>
    </source>
</evidence>
<dbReference type="GO" id="GO:0005524">
    <property type="term" value="F:ATP binding"/>
    <property type="evidence" value="ECO:0007669"/>
    <property type="project" value="UniProtKB-KW"/>
</dbReference>
<dbReference type="InterPro" id="IPR041658">
    <property type="entry name" value="AAA_lid_11"/>
</dbReference>
<dbReference type="InterPro" id="IPR024317">
    <property type="entry name" value="Dynein_heavy_chain_D4_dom"/>
</dbReference>
<comment type="caution">
    <text evidence="32">The sequence shown here is derived from an EMBL/GenBank/DDBJ whole genome shotgun (WGS) entry which is preliminary data.</text>
</comment>
<evidence type="ECO:0000259" key="29">
    <source>
        <dbReference type="Pfam" id="PF18199"/>
    </source>
</evidence>
<dbReference type="OrthoDB" id="10252139at2759"/>
<reference evidence="32 33" key="1">
    <citation type="journal article" date="2019" name="BMC Genomics">
        <title>New insights from Opisthorchis felineus genome: update on genomics of the epidemiologically important liver flukes.</title>
        <authorList>
            <person name="Ershov N.I."/>
            <person name="Mordvinov V.A."/>
            <person name="Prokhortchouk E.B."/>
            <person name="Pakharukova M.Y."/>
            <person name="Gunbin K.V."/>
            <person name="Ustyantsev K."/>
            <person name="Genaev M.A."/>
            <person name="Blinov A.G."/>
            <person name="Mazur A."/>
            <person name="Boulygina E."/>
            <person name="Tsygankova S."/>
            <person name="Khrameeva E."/>
            <person name="Chekanov N."/>
            <person name="Fan G."/>
            <person name="Xiao A."/>
            <person name="Zhang H."/>
            <person name="Xu X."/>
            <person name="Yang H."/>
            <person name="Solovyev V."/>
            <person name="Lee S.M."/>
            <person name="Liu X."/>
            <person name="Afonnikov D.A."/>
            <person name="Skryabin K.G."/>
        </authorList>
    </citation>
    <scope>NUCLEOTIDE SEQUENCE [LARGE SCALE GENOMIC DNA]</scope>
    <source>
        <strain evidence="32">AK-0245</strain>
        <tissue evidence="32">Whole organism</tissue>
    </source>
</reference>
<keyword evidence="10" id="KW-0970">Cilium biogenesis/degradation</keyword>
<dbReference type="GO" id="GO:0045505">
    <property type="term" value="F:dynein intermediate chain binding"/>
    <property type="evidence" value="ECO:0007669"/>
    <property type="project" value="InterPro"/>
</dbReference>
<evidence type="ECO:0000256" key="2">
    <source>
        <dbReference type="ARBA" id="ARBA00004202"/>
    </source>
</evidence>
<evidence type="ECO:0000256" key="11">
    <source>
        <dbReference type="ARBA" id="ARBA00022840"/>
    </source>
</evidence>
<keyword evidence="11" id="KW-0067">ATP-binding</keyword>
<proteinExistence type="inferred from homology"/>
<dbReference type="GO" id="GO:0051959">
    <property type="term" value="F:dynein light intermediate chain binding"/>
    <property type="evidence" value="ECO:0007669"/>
    <property type="project" value="InterPro"/>
</dbReference>
<evidence type="ECO:0000256" key="8">
    <source>
        <dbReference type="ARBA" id="ARBA00022701"/>
    </source>
</evidence>
<dbReference type="Gene3D" id="3.40.50.300">
    <property type="entry name" value="P-loop containing nucleotide triphosphate hydrolases"/>
    <property type="match status" value="6"/>
</dbReference>
<dbReference type="STRING" id="147828.A0A4S2LZQ7"/>
<keyword evidence="15" id="KW-0472">Membrane</keyword>
<keyword evidence="17" id="KW-0206">Cytoskeleton</keyword>
<dbReference type="Gene3D" id="3.10.490.20">
    <property type="match status" value="1"/>
</dbReference>
<evidence type="ECO:0000256" key="17">
    <source>
        <dbReference type="ARBA" id="ARBA00023212"/>
    </source>
</evidence>
<dbReference type="GO" id="GO:0005886">
    <property type="term" value="C:plasma membrane"/>
    <property type="evidence" value="ECO:0007669"/>
    <property type="project" value="UniProtKB-SubCell"/>
</dbReference>
<dbReference type="Gene3D" id="1.20.920.30">
    <property type="match status" value="1"/>
</dbReference>
<evidence type="ECO:0000256" key="9">
    <source>
        <dbReference type="ARBA" id="ARBA00022741"/>
    </source>
</evidence>
<dbReference type="InterPro" id="IPR049400">
    <property type="entry name" value="DYNC2H1_AAA_dom"/>
</dbReference>
<evidence type="ECO:0000259" key="26">
    <source>
        <dbReference type="Pfam" id="PF12780"/>
    </source>
</evidence>
<feature type="domain" description="Dynein heavy chain hydrolytic ATP-binding dynein motor region" evidence="24">
    <location>
        <begin position="1768"/>
        <end position="2114"/>
    </location>
</feature>
<dbReference type="Pfam" id="PF03028">
    <property type="entry name" value="Dynein_heavy"/>
    <property type="match status" value="1"/>
</dbReference>
<evidence type="ECO:0000256" key="20">
    <source>
        <dbReference type="SAM" id="Coils"/>
    </source>
</evidence>
<feature type="domain" description="Dynein heavy chain C-terminal" evidence="29">
    <location>
        <begin position="4317"/>
        <end position="4611"/>
    </location>
</feature>
<dbReference type="Pfam" id="PF12775">
    <property type="entry name" value="AAA_7"/>
    <property type="match status" value="1"/>
</dbReference>
<evidence type="ECO:0000313" key="32">
    <source>
        <dbReference type="EMBL" id="TGZ69425.1"/>
    </source>
</evidence>
<dbReference type="InterPro" id="IPR042219">
    <property type="entry name" value="AAA_lid_11_sf"/>
</dbReference>
<protein>
    <recommendedName>
        <fullName evidence="19">Cytoplasmic dynein 2 heavy chain 1</fullName>
    </recommendedName>
</protein>
<dbReference type="Pfam" id="PF18199">
    <property type="entry name" value="Dynein_C"/>
    <property type="match status" value="1"/>
</dbReference>
<dbReference type="Gene3D" id="1.20.1270.280">
    <property type="match status" value="1"/>
</dbReference>
<feature type="domain" description="Cytoplasmic dynein 2 heavy chain 1 AAA+ ATPase" evidence="30">
    <location>
        <begin position="2252"/>
        <end position="2342"/>
    </location>
</feature>
<dbReference type="GO" id="GO:0005874">
    <property type="term" value="C:microtubule"/>
    <property type="evidence" value="ECO:0007669"/>
    <property type="project" value="UniProtKB-KW"/>
</dbReference>
<dbReference type="FunFam" id="3.40.50.300:FF:000071">
    <property type="entry name" value="Cytoplasmic dynein heavy chain 1"/>
    <property type="match status" value="1"/>
</dbReference>
<evidence type="ECO:0000259" key="24">
    <source>
        <dbReference type="Pfam" id="PF12774"/>
    </source>
</evidence>
<evidence type="ECO:0000259" key="25">
    <source>
        <dbReference type="Pfam" id="PF12777"/>
    </source>
</evidence>
<evidence type="ECO:0000259" key="23">
    <source>
        <dbReference type="Pfam" id="PF08393"/>
    </source>
</evidence>
<keyword evidence="7" id="KW-0963">Cytoplasm</keyword>
<feature type="coiled-coil region" evidence="20">
    <location>
        <begin position="3328"/>
        <end position="3411"/>
    </location>
</feature>
<dbReference type="InterPro" id="IPR027417">
    <property type="entry name" value="P-loop_NTPase"/>
</dbReference>
<dbReference type="PANTHER" id="PTHR45703:SF22">
    <property type="entry name" value="DYNEIN CYTOPLASMIC 2 HEAVY CHAIN 1"/>
    <property type="match status" value="1"/>
</dbReference>
<feature type="domain" description="Dynein heavy chain AAA module D4" evidence="26">
    <location>
        <begin position="2846"/>
        <end position="3079"/>
    </location>
</feature>
<dbReference type="PANTHER" id="PTHR45703">
    <property type="entry name" value="DYNEIN HEAVY CHAIN"/>
    <property type="match status" value="1"/>
</dbReference>
<dbReference type="InterPro" id="IPR042228">
    <property type="entry name" value="Dynein_linker_3"/>
</dbReference>
<dbReference type="FunFam" id="3.40.50.300:FF:000598">
    <property type="entry name" value="Dynein cytoplasmic 2 heavy chain 1"/>
    <property type="match status" value="1"/>
</dbReference>
<evidence type="ECO:0000313" key="33">
    <source>
        <dbReference type="Proteomes" id="UP000308267"/>
    </source>
</evidence>
<evidence type="ECO:0000256" key="10">
    <source>
        <dbReference type="ARBA" id="ARBA00022794"/>
    </source>
</evidence>
<dbReference type="FunFam" id="3.40.50.300:FF:000706">
    <property type="entry name" value="Cytoplasmic dynein 2 heavy chain 1"/>
    <property type="match status" value="1"/>
</dbReference>
<dbReference type="SUPFAM" id="SSF52540">
    <property type="entry name" value="P-loop containing nucleoside triphosphate hydrolases"/>
    <property type="match status" value="4"/>
</dbReference>
<evidence type="ECO:0000259" key="30">
    <source>
        <dbReference type="Pfam" id="PF21264"/>
    </source>
</evidence>
<dbReference type="InterPro" id="IPR042222">
    <property type="entry name" value="Dynein_2_N"/>
</dbReference>
<keyword evidence="13 20" id="KW-0175">Coiled coil</keyword>
<dbReference type="GO" id="GO:0030030">
    <property type="term" value="P:cell projection organization"/>
    <property type="evidence" value="ECO:0007669"/>
    <property type="project" value="UniProtKB-KW"/>
</dbReference>
<evidence type="ECO:0000259" key="22">
    <source>
        <dbReference type="Pfam" id="PF08385"/>
    </source>
</evidence>
<organism evidence="32 33">
    <name type="scientific">Opisthorchis felineus</name>
    <dbReference type="NCBI Taxonomy" id="147828"/>
    <lineage>
        <taxon>Eukaryota</taxon>
        <taxon>Metazoa</taxon>
        <taxon>Spiralia</taxon>
        <taxon>Lophotrochozoa</taxon>
        <taxon>Platyhelminthes</taxon>
        <taxon>Trematoda</taxon>
        <taxon>Digenea</taxon>
        <taxon>Opisthorchiida</taxon>
        <taxon>Opisthorchiata</taxon>
        <taxon>Opisthorchiidae</taxon>
        <taxon>Opisthorchis</taxon>
    </lineage>
</organism>
<dbReference type="GO" id="GO:0005929">
    <property type="term" value="C:cilium"/>
    <property type="evidence" value="ECO:0007669"/>
    <property type="project" value="UniProtKB-SubCell"/>
</dbReference>